<gene>
    <name evidence="1" type="ORF">J7I42_24895</name>
</gene>
<dbReference type="RefSeq" id="WP_209141599.1">
    <property type="nucleotide sequence ID" value="NZ_JAGHKO010000010.1"/>
</dbReference>
<dbReference type="EMBL" id="JAGHKO010000010">
    <property type="protein sequence ID" value="MBO9203546.1"/>
    <property type="molecule type" value="Genomic_DNA"/>
</dbReference>
<dbReference type="Proteomes" id="UP000677244">
    <property type="component" value="Unassembled WGS sequence"/>
</dbReference>
<comment type="caution">
    <text evidence="1">The sequence shown here is derived from an EMBL/GenBank/DDBJ whole genome shotgun (WGS) entry which is preliminary data.</text>
</comment>
<evidence type="ECO:0000313" key="1">
    <source>
        <dbReference type="EMBL" id="MBO9203546.1"/>
    </source>
</evidence>
<keyword evidence="2" id="KW-1185">Reference proteome</keyword>
<evidence type="ECO:0000313" key="2">
    <source>
        <dbReference type="Proteomes" id="UP000677244"/>
    </source>
</evidence>
<protein>
    <submittedName>
        <fullName evidence="1">Uncharacterized protein</fullName>
    </submittedName>
</protein>
<dbReference type="Pfam" id="PF19781">
    <property type="entry name" value="DUF6266"/>
    <property type="match status" value="1"/>
</dbReference>
<dbReference type="InterPro" id="IPR046233">
    <property type="entry name" value="DUF6266"/>
</dbReference>
<sequence>MARLKHGINGPFAGKVGTVIGATWKGIPYMRSLPRKRTSLPSAGELATRKKWAISQHWLKPVTDFVRIGFKGYSAKSEGFVAAKSYLLKNALEGEGENLFINPAKMKLSWGDLSLPNNLQMTRLAGKLLQFTWDPKFSDDISHGGDQIMMLAYNVEKEKVKEKLYGQIRQHGSDILNIDTSKTGTFHIYVAFVAHDRSRQSESVYMGTVEI</sequence>
<accession>A0ABS3Z2B7</accession>
<proteinExistence type="predicted"/>
<reference evidence="1 2" key="1">
    <citation type="submission" date="2021-03" db="EMBL/GenBank/DDBJ databases">
        <title>Assistant Professor.</title>
        <authorList>
            <person name="Huq M.A."/>
        </authorList>
    </citation>
    <scope>NUCLEOTIDE SEQUENCE [LARGE SCALE GENOMIC DNA]</scope>
    <source>
        <strain evidence="1 2">MAH-29</strain>
    </source>
</reference>
<name>A0ABS3Z2B7_9BACT</name>
<organism evidence="1 2">
    <name type="scientific">Niastella soli</name>
    <dbReference type="NCBI Taxonomy" id="2821487"/>
    <lineage>
        <taxon>Bacteria</taxon>
        <taxon>Pseudomonadati</taxon>
        <taxon>Bacteroidota</taxon>
        <taxon>Chitinophagia</taxon>
        <taxon>Chitinophagales</taxon>
        <taxon>Chitinophagaceae</taxon>
        <taxon>Niastella</taxon>
    </lineage>
</organism>